<dbReference type="OrthoDB" id="1048580at2"/>
<proteinExistence type="predicted"/>
<keyword evidence="2" id="KW-1185">Reference proteome</keyword>
<evidence type="ECO:0008006" key="3">
    <source>
        <dbReference type="Google" id="ProtNLM"/>
    </source>
</evidence>
<organism evidence="1 2">
    <name type="scientific">Bizionia paragorgiae</name>
    <dbReference type="NCBI Taxonomy" id="283786"/>
    <lineage>
        <taxon>Bacteria</taxon>
        <taxon>Pseudomonadati</taxon>
        <taxon>Bacteroidota</taxon>
        <taxon>Flavobacteriia</taxon>
        <taxon>Flavobacteriales</taxon>
        <taxon>Flavobacteriaceae</taxon>
        <taxon>Bizionia</taxon>
    </lineage>
</organism>
<protein>
    <recommendedName>
        <fullName evidence="3">YD repeat-containing protein</fullName>
    </recommendedName>
</protein>
<dbReference type="AlphaFoldDB" id="A0A1H4BYR1"/>
<evidence type="ECO:0000313" key="2">
    <source>
        <dbReference type="Proteomes" id="UP000198846"/>
    </source>
</evidence>
<dbReference type="Gene3D" id="2.180.10.10">
    <property type="entry name" value="RHS repeat-associated core"/>
    <property type="match status" value="1"/>
</dbReference>
<gene>
    <name evidence="1" type="ORF">SAMN04487990_11713</name>
</gene>
<reference evidence="1 2" key="1">
    <citation type="submission" date="2016-10" db="EMBL/GenBank/DDBJ databases">
        <authorList>
            <person name="de Groot N.N."/>
        </authorList>
    </citation>
    <scope>NUCLEOTIDE SEQUENCE [LARGE SCALE GENOMIC DNA]</scope>
    <source>
        <strain evidence="1 2">DSM 23842</strain>
    </source>
</reference>
<name>A0A1H4BYR1_BIZPA</name>
<accession>A0A1H4BYR1</accession>
<sequence>MIKKLTPFLLFTMLYCNATYTQELHNRNTNWEKENLKENVQSYTEISEPQKQIVHEISGPSKTKFVFNKQGHLIERSFYNYRLGDFDLQWTYKYDNHGNQIEFRECTGNDLHQKKCILSKYTYKKKGNQTEIKLYEIREFLPESEDGDYTHKKWIYTYNNKGYLIEAEEYRGEKDLHTVNNYIYDNKGNLTTKKHVYNEKEYSKTSYKYDKKGNMLEWKYWASNDNDLNKIITYSYDDKENIVEKSFRKYTDGKIYRIYSYKYEYDRHDNWKKCIEYKNGTPINILKRTYEYFEK</sequence>
<evidence type="ECO:0000313" key="1">
    <source>
        <dbReference type="EMBL" id="SEA53311.1"/>
    </source>
</evidence>
<dbReference type="RefSeq" id="WP_143034158.1">
    <property type="nucleotide sequence ID" value="NZ_FNQK01000017.1"/>
</dbReference>
<dbReference type="Proteomes" id="UP000198846">
    <property type="component" value="Unassembled WGS sequence"/>
</dbReference>
<dbReference type="EMBL" id="FNQK01000017">
    <property type="protein sequence ID" value="SEA53311.1"/>
    <property type="molecule type" value="Genomic_DNA"/>
</dbReference>